<accession>A0A392UM95</accession>
<feature type="non-terminal residue" evidence="2">
    <location>
        <position position="1"/>
    </location>
</feature>
<dbReference type="EMBL" id="LXQA010846246">
    <property type="protein sequence ID" value="MCI73774.1"/>
    <property type="molecule type" value="Genomic_DNA"/>
</dbReference>
<feature type="non-terminal residue" evidence="2">
    <location>
        <position position="78"/>
    </location>
</feature>
<evidence type="ECO:0000256" key="1">
    <source>
        <dbReference type="SAM" id="MobiDB-lite"/>
    </source>
</evidence>
<sequence>ARLAILEQPPQEEDTSSPYISEEEPIEIAEQDPPPPPPPRRTLGDYGLRNHGEIANLGFQLANPVMFDIKNTVISTLK</sequence>
<organism evidence="2 3">
    <name type="scientific">Trifolium medium</name>
    <dbReference type="NCBI Taxonomy" id="97028"/>
    <lineage>
        <taxon>Eukaryota</taxon>
        <taxon>Viridiplantae</taxon>
        <taxon>Streptophyta</taxon>
        <taxon>Embryophyta</taxon>
        <taxon>Tracheophyta</taxon>
        <taxon>Spermatophyta</taxon>
        <taxon>Magnoliopsida</taxon>
        <taxon>eudicotyledons</taxon>
        <taxon>Gunneridae</taxon>
        <taxon>Pentapetalae</taxon>
        <taxon>rosids</taxon>
        <taxon>fabids</taxon>
        <taxon>Fabales</taxon>
        <taxon>Fabaceae</taxon>
        <taxon>Papilionoideae</taxon>
        <taxon>50 kb inversion clade</taxon>
        <taxon>NPAAA clade</taxon>
        <taxon>Hologalegina</taxon>
        <taxon>IRL clade</taxon>
        <taxon>Trifolieae</taxon>
        <taxon>Trifolium</taxon>
    </lineage>
</organism>
<proteinExistence type="predicted"/>
<dbReference type="Proteomes" id="UP000265520">
    <property type="component" value="Unassembled WGS sequence"/>
</dbReference>
<feature type="region of interest" description="Disordered" evidence="1">
    <location>
        <begin position="1"/>
        <end position="44"/>
    </location>
</feature>
<evidence type="ECO:0000313" key="2">
    <source>
        <dbReference type="EMBL" id="MCI73774.1"/>
    </source>
</evidence>
<evidence type="ECO:0000313" key="3">
    <source>
        <dbReference type="Proteomes" id="UP000265520"/>
    </source>
</evidence>
<keyword evidence="3" id="KW-1185">Reference proteome</keyword>
<name>A0A392UM95_9FABA</name>
<reference evidence="2 3" key="1">
    <citation type="journal article" date="2018" name="Front. Plant Sci.">
        <title>Red Clover (Trifolium pratense) and Zigzag Clover (T. medium) - A Picture of Genomic Similarities and Differences.</title>
        <authorList>
            <person name="Dluhosova J."/>
            <person name="Istvanek J."/>
            <person name="Nedelnik J."/>
            <person name="Repkova J."/>
        </authorList>
    </citation>
    <scope>NUCLEOTIDE SEQUENCE [LARGE SCALE GENOMIC DNA]</scope>
    <source>
        <strain evidence="3">cv. 10/8</strain>
        <tissue evidence="2">Leaf</tissue>
    </source>
</reference>
<protein>
    <submittedName>
        <fullName evidence="2">Uncharacterized protein</fullName>
    </submittedName>
</protein>
<feature type="compositionally biased region" description="Acidic residues" evidence="1">
    <location>
        <begin position="10"/>
        <end position="30"/>
    </location>
</feature>
<comment type="caution">
    <text evidence="2">The sequence shown here is derived from an EMBL/GenBank/DDBJ whole genome shotgun (WGS) entry which is preliminary data.</text>
</comment>
<dbReference type="AlphaFoldDB" id="A0A392UM95"/>